<dbReference type="InterPro" id="IPR043968">
    <property type="entry name" value="SGNH"/>
</dbReference>
<proteinExistence type="predicted"/>
<dbReference type="Pfam" id="PF19040">
    <property type="entry name" value="SGNH"/>
    <property type="match status" value="1"/>
</dbReference>
<keyword evidence="2" id="KW-0812">Transmembrane</keyword>
<feature type="transmembrane region" description="Helical" evidence="2">
    <location>
        <begin position="299"/>
        <end position="316"/>
    </location>
</feature>
<sequence length="705" mass="73595">MPTAVPPSPARTATTTAATTTAATTAAATTTVATTAPAAAFRPDIEGLRGIAVLAVLCFHAAVPGITGGYVGVDVFFVISGFLITGMLVARPLGLLDFAARRARRILPAAAVVLVATALAGGLLLDPLRGTDLARDLLAAAGQFANWRFVGQQTDYLAAGRDPSVVQHFWSLGVENQFYALWGLLLLGLGRLLPRRRTVLTWLVTLAVGAGSLLLCLRWTAQSAPLGYFSTASRLWEFAAGGAAALLARRLALRSATGGAPRGRSRTGRAALCLLGWLGAAAVLAAVRCYDRATPFPGTAALLPALGTAAVLLAGGSGRPAGRRDVGRLLATRPLRAVGRLSYPWYLWHWPVLTIAEARLGPLPWTVLGALTLASAVPAWLTLRLVEEPLRRGSTAPRRGLSIAAAALAVPLIAGLTLGGGTVRALGSAEGVRPPSGAADGADLLAPGTRVLTLTPSLARARTDFPPGRDCEIPLAAENSPRCLFGDERSPDRIVLLGDSHAGQWISGLLPIAEQRHWALEVLVKPGCPLAAVTVRNDVLGRTFTECDHWRENTLARLASGPAPRLIVLSGLNRYGGAEERAEGWRHTLDRLSALGAPLAYLADTPMPGRDIPTCLAASDGRSDACFFPRDTAFEADPLLAGGLAARYGIRVLDVGPVLCPGAGPDCPAVLQGVLLYRDSGHITDTLASVLSPRLERGLGGLLPE</sequence>
<dbReference type="PANTHER" id="PTHR23028:SF53">
    <property type="entry name" value="ACYL_TRANSF_3 DOMAIN-CONTAINING PROTEIN"/>
    <property type="match status" value="1"/>
</dbReference>
<evidence type="ECO:0000259" key="4">
    <source>
        <dbReference type="Pfam" id="PF19040"/>
    </source>
</evidence>
<evidence type="ECO:0000256" key="1">
    <source>
        <dbReference type="SAM" id="MobiDB-lite"/>
    </source>
</evidence>
<keyword evidence="2" id="KW-1133">Transmembrane helix</keyword>
<dbReference type="InterPro" id="IPR050879">
    <property type="entry name" value="Acyltransferase_3"/>
</dbReference>
<evidence type="ECO:0000256" key="2">
    <source>
        <dbReference type="SAM" id="Phobius"/>
    </source>
</evidence>
<organism evidence="5 6">
    <name type="scientific">Kitasatospora herbaricolor</name>
    <dbReference type="NCBI Taxonomy" id="68217"/>
    <lineage>
        <taxon>Bacteria</taxon>
        <taxon>Bacillati</taxon>
        <taxon>Actinomycetota</taxon>
        <taxon>Actinomycetes</taxon>
        <taxon>Kitasatosporales</taxon>
        <taxon>Streptomycetaceae</taxon>
        <taxon>Kitasatospora</taxon>
    </lineage>
</organism>
<feature type="transmembrane region" description="Helical" evidence="2">
    <location>
        <begin position="200"/>
        <end position="220"/>
    </location>
</feature>
<keyword evidence="5" id="KW-0012">Acyltransferase</keyword>
<dbReference type="PANTHER" id="PTHR23028">
    <property type="entry name" value="ACETYLTRANSFERASE"/>
    <property type="match status" value="1"/>
</dbReference>
<feature type="region of interest" description="Disordered" evidence="1">
    <location>
        <begin position="1"/>
        <end position="20"/>
    </location>
</feature>
<dbReference type="InterPro" id="IPR002656">
    <property type="entry name" value="Acyl_transf_3_dom"/>
</dbReference>
<dbReference type="EMBL" id="CP108482">
    <property type="protein sequence ID" value="WUS60606.1"/>
    <property type="molecule type" value="Genomic_DNA"/>
</dbReference>
<feature type="transmembrane region" description="Helical" evidence="2">
    <location>
        <begin position="106"/>
        <end position="125"/>
    </location>
</feature>
<feature type="compositionally biased region" description="Low complexity" evidence="1">
    <location>
        <begin position="10"/>
        <end position="20"/>
    </location>
</feature>
<accession>A0ABZ1WI83</accession>
<feature type="transmembrane region" description="Helical" evidence="2">
    <location>
        <begin position="226"/>
        <end position="248"/>
    </location>
</feature>
<evidence type="ECO:0000313" key="6">
    <source>
        <dbReference type="Proteomes" id="UP001432014"/>
    </source>
</evidence>
<gene>
    <name evidence="5" type="ORF">OG469_37035</name>
</gene>
<feature type="transmembrane region" description="Helical" evidence="2">
    <location>
        <begin position="403"/>
        <end position="426"/>
    </location>
</feature>
<dbReference type="Pfam" id="PF01757">
    <property type="entry name" value="Acyl_transf_3"/>
    <property type="match status" value="1"/>
</dbReference>
<protein>
    <submittedName>
        <fullName evidence="5">Acyltransferase</fullName>
    </submittedName>
</protein>
<reference evidence="5 6" key="1">
    <citation type="submission" date="2022-10" db="EMBL/GenBank/DDBJ databases">
        <title>The complete genomes of actinobacterial strains from the NBC collection.</title>
        <authorList>
            <person name="Joergensen T.S."/>
            <person name="Alvarez Arevalo M."/>
            <person name="Sterndorff E.B."/>
            <person name="Faurdal D."/>
            <person name="Vuksanovic O."/>
            <person name="Mourched A.-S."/>
            <person name="Charusanti P."/>
            <person name="Shaw S."/>
            <person name="Blin K."/>
            <person name="Weber T."/>
        </authorList>
    </citation>
    <scope>NUCLEOTIDE SEQUENCE [LARGE SCALE GENOMIC DNA]</scope>
    <source>
        <strain evidence="5 6">NBC_01247</strain>
    </source>
</reference>
<feature type="domain" description="SGNH" evidence="4">
    <location>
        <begin position="471"/>
        <end position="696"/>
    </location>
</feature>
<keyword evidence="6" id="KW-1185">Reference proteome</keyword>
<feature type="transmembrane region" description="Helical" evidence="2">
    <location>
        <begin position="269"/>
        <end position="287"/>
    </location>
</feature>
<dbReference type="Proteomes" id="UP001432014">
    <property type="component" value="Chromosome"/>
</dbReference>
<name>A0ABZ1WI83_9ACTN</name>
<keyword evidence="2" id="KW-0472">Membrane</keyword>
<feature type="transmembrane region" description="Helical" evidence="2">
    <location>
        <begin position="76"/>
        <end position="94"/>
    </location>
</feature>
<feature type="domain" description="Acyltransferase 3" evidence="3">
    <location>
        <begin position="44"/>
        <end position="382"/>
    </location>
</feature>
<feature type="transmembrane region" description="Helical" evidence="2">
    <location>
        <begin position="177"/>
        <end position="193"/>
    </location>
</feature>
<dbReference type="RefSeq" id="WP_329493289.1">
    <property type="nucleotide sequence ID" value="NZ_CP108460.1"/>
</dbReference>
<feature type="transmembrane region" description="Helical" evidence="2">
    <location>
        <begin position="51"/>
        <end position="70"/>
    </location>
</feature>
<evidence type="ECO:0000313" key="5">
    <source>
        <dbReference type="EMBL" id="WUS60606.1"/>
    </source>
</evidence>
<keyword evidence="5" id="KW-0808">Transferase</keyword>
<evidence type="ECO:0000259" key="3">
    <source>
        <dbReference type="Pfam" id="PF01757"/>
    </source>
</evidence>
<dbReference type="GO" id="GO:0016746">
    <property type="term" value="F:acyltransferase activity"/>
    <property type="evidence" value="ECO:0007669"/>
    <property type="project" value="UniProtKB-KW"/>
</dbReference>